<keyword evidence="1" id="KW-0472">Membrane</keyword>
<proteinExistence type="predicted"/>
<name>A0A371PHL3_9BACL</name>
<keyword evidence="1" id="KW-0812">Transmembrane</keyword>
<protein>
    <submittedName>
        <fullName evidence="2">Uncharacterized protein</fullName>
    </submittedName>
</protein>
<dbReference type="EMBL" id="QUBQ01000001">
    <property type="protein sequence ID" value="REK75726.1"/>
    <property type="molecule type" value="Genomic_DNA"/>
</dbReference>
<dbReference type="Proteomes" id="UP000261905">
    <property type="component" value="Unassembled WGS sequence"/>
</dbReference>
<dbReference type="OrthoDB" id="2649965at2"/>
<comment type="caution">
    <text evidence="2">The sequence shown here is derived from an EMBL/GenBank/DDBJ whole genome shotgun (WGS) entry which is preliminary data.</text>
</comment>
<organism evidence="2 3">
    <name type="scientific">Paenibacillus paeoniae</name>
    <dbReference type="NCBI Taxonomy" id="2292705"/>
    <lineage>
        <taxon>Bacteria</taxon>
        <taxon>Bacillati</taxon>
        <taxon>Bacillota</taxon>
        <taxon>Bacilli</taxon>
        <taxon>Bacillales</taxon>
        <taxon>Paenibacillaceae</taxon>
        <taxon>Paenibacillus</taxon>
    </lineage>
</organism>
<keyword evidence="1" id="KW-1133">Transmembrane helix</keyword>
<dbReference type="RefSeq" id="WP_116042178.1">
    <property type="nucleotide sequence ID" value="NZ_QUBQ01000001.1"/>
</dbReference>
<evidence type="ECO:0000313" key="3">
    <source>
        <dbReference type="Proteomes" id="UP000261905"/>
    </source>
</evidence>
<keyword evidence="3" id="KW-1185">Reference proteome</keyword>
<evidence type="ECO:0000256" key="1">
    <source>
        <dbReference type="SAM" id="Phobius"/>
    </source>
</evidence>
<feature type="transmembrane region" description="Helical" evidence="1">
    <location>
        <begin position="7"/>
        <end position="29"/>
    </location>
</feature>
<dbReference type="AlphaFoldDB" id="A0A371PHL3"/>
<reference evidence="2 3" key="1">
    <citation type="submission" date="2018-08" db="EMBL/GenBank/DDBJ databases">
        <title>Paenibacillus sp. M4BSY-1, whole genome shotgun sequence.</title>
        <authorList>
            <person name="Tuo L."/>
        </authorList>
    </citation>
    <scope>NUCLEOTIDE SEQUENCE [LARGE SCALE GENOMIC DNA]</scope>
    <source>
        <strain evidence="2 3">M4BSY-1</strain>
    </source>
</reference>
<evidence type="ECO:0000313" key="2">
    <source>
        <dbReference type="EMBL" id="REK75726.1"/>
    </source>
</evidence>
<feature type="transmembrane region" description="Helical" evidence="1">
    <location>
        <begin position="76"/>
        <end position="99"/>
    </location>
</feature>
<gene>
    <name evidence="2" type="ORF">DX130_01200</name>
</gene>
<accession>A0A371PHL3</accession>
<feature type="transmembrane region" description="Helical" evidence="1">
    <location>
        <begin position="35"/>
        <end position="56"/>
    </location>
</feature>
<sequence>MSDWMMFTVMTGLSVLTVAFQMYMSISLYRLEESALWALIGLLLPFGLNVLIYQAFKLEPTVRHNLGELPANRRKLWRRVHLLLLLQYMILFGVIGWFLSPG</sequence>